<proteinExistence type="inferred from homology"/>
<dbReference type="Gene3D" id="6.10.250.2080">
    <property type="match status" value="1"/>
</dbReference>
<dbReference type="Pfam" id="PF01312">
    <property type="entry name" value="Bac_export_2"/>
    <property type="match status" value="1"/>
</dbReference>
<dbReference type="Proteomes" id="UP001431963">
    <property type="component" value="Unassembled WGS sequence"/>
</dbReference>
<reference evidence="4" key="1">
    <citation type="submission" date="2024-02" db="EMBL/GenBank/DDBJ databases">
        <title>Genome sequences of strain Gemmobacter sp. JM10B15.</title>
        <authorList>
            <person name="Zhang M."/>
        </authorList>
    </citation>
    <scope>NUCLEOTIDE SEQUENCE</scope>
    <source>
        <strain evidence="4">JM10B15</strain>
    </source>
</reference>
<dbReference type="PANTHER" id="PTHR30531">
    <property type="entry name" value="FLAGELLAR BIOSYNTHETIC PROTEIN FLHB"/>
    <property type="match status" value="1"/>
</dbReference>
<feature type="compositionally biased region" description="Basic and acidic residues" evidence="2">
    <location>
        <begin position="225"/>
        <end position="248"/>
    </location>
</feature>
<keyword evidence="4" id="KW-0966">Cell projection</keyword>
<protein>
    <submittedName>
        <fullName evidence="4">Flagellar type III secretion system protein FlhB</fullName>
    </submittedName>
</protein>
<feature type="transmembrane region" description="Helical" evidence="3">
    <location>
        <begin position="86"/>
        <end position="110"/>
    </location>
</feature>
<dbReference type="PRINTS" id="PR00950">
    <property type="entry name" value="TYPE3IMSPROT"/>
</dbReference>
<feature type="compositionally biased region" description="Basic and acidic residues" evidence="2">
    <location>
        <begin position="9"/>
        <end position="23"/>
    </location>
</feature>
<dbReference type="InterPro" id="IPR029025">
    <property type="entry name" value="T3SS_substrate_exporter_C"/>
</dbReference>
<name>A0ABU8BVE4_9RHOB</name>
<comment type="similarity">
    <text evidence="1">Belongs to the type III secretion exporter family.</text>
</comment>
<keyword evidence="3" id="KW-0812">Transmembrane</keyword>
<keyword evidence="4" id="KW-0969">Cilium</keyword>
<feature type="transmembrane region" description="Helical" evidence="3">
    <location>
        <begin position="34"/>
        <end position="66"/>
    </location>
</feature>
<evidence type="ECO:0000313" key="4">
    <source>
        <dbReference type="EMBL" id="MEH7828663.1"/>
    </source>
</evidence>
<dbReference type="EMBL" id="JBALHR010000005">
    <property type="protein sequence ID" value="MEH7828663.1"/>
    <property type="molecule type" value="Genomic_DNA"/>
</dbReference>
<keyword evidence="3" id="KW-1133">Transmembrane helix</keyword>
<dbReference type="InterPro" id="IPR006135">
    <property type="entry name" value="T3SS_substrate_exporter"/>
</dbReference>
<feature type="transmembrane region" description="Helical" evidence="3">
    <location>
        <begin position="191"/>
        <end position="213"/>
    </location>
</feature>
<dbReference type="RefSeq" id="WP_335422813.1">
    <property type="nucleotide sequence ID" value="NZ_JBALHR010000005.1"/>
</dbReference>
<evidence type="ECO:0000256" key="2">
    <source>
        <dbReference type="SAM" id="MobiDB-lite"/>
    </source>
</evidence>
<sequence>MSEEDDSDDKSFEPSQKRLDDLREKGRIPRSPDLLVAAAFGGVLLAIAGPGSWSMIVIGQTLAGLIDHADSLSLQLSRGARAVVPGIGFPLLFGLAPMFLLPAVAVLAVLTVKRAFLFTPDNLMPKLSRISPIANAGQKFGRRGLFEFGKSFVKLCLVSAVLGWFLLGNLDQMLGSLYLSPAGGAQLLFDLLLRFLFIVFLIAVVLGGTDYIWQVAEHHRSNRMSRKDMMDEHKESEGDPQARQERRSRGQELALNQMLADVPKADVVIVNPTHYAVALKWDRRSGRAPVCVAKGVDAVAARIREKAVEAKVPIHSDPPTARALYATVEIGDEIQRDHYRSVAAAIRFAEAMRKRAKGGAG</sequence>
<comment type="caution">
    <text evidence="4">The sequence shown here is derived from an EMBL/GenBank/DDBJ whole genome shotgun (WGS) entry which is preliminary data.</text>
</comment>
<feature type="transmembrane region" description="Helical" evidence="3">
    <location>
        <begin position="152"/>
        <end position="171"/>
    </location>
</feature>
<organism evidence="4 5">
    <name type="scientific">Gemmobacter denitrificans</name>
    <dbReference type="NCBI Taxonomy" id="3123040"/>
    <lineage>
        <taxon>Bacteria</taxon>
        <taxon>Pseudomonadati</taxon>
        <taxon>Pseudomonadota</taxon>
        <taxon>Alphaproteobacteria</taxon>
        <taxon>Rhodobacterales</taxon>
        <taxon>Paracoccaceae</taxon>
        <taxon>Gemmobacter</taxon>
    </lineage>
</organism>
<gene>
    <name evidence="4" type="ORF">V6590_10915</name>
</gene>
<keyword evidence="5" id="KW-1185">Reference proteome</keyword>
<dbReference type="SUPFAM" id="SSF160544">
    <property type="entry name" value="EscU C-terminal domain-like"/>
    <property type="match status" value="1"/>
</dbReference>
<keyword evidence="3" id="KW-0472">Membrane</keyword>
<evidence type="ECO:0000256" key="1">
    <source>
        <dbReference type="ARBA" id="ARBA00010690"/>
    </source>
</evidence>
<accession>A0ABU8BVE4</accession>
<feature type="region of interest" description="Disordered" evidence="2">
    <location>
        <begin position="223"/>
        <end position="248"/>
    </location>
</feature>
<feature type="region of interest" description="Disordered" evidence="2">
    <location>
        <begin position="1"/>
        <end position="23"/>
    </location>
</feature>
<evidence type="ECO:0000256" key="3">
    <source>
        <dbReference type="SAM" id="Phobius"/>
    </source>
</evidence>
<keyword evidence="4" id="KW-0282">Flagellum</keyword>
<dbReference type="PANTHER" id="PTHR30531:SF12">
    <property type="entry name" value="FLAGELLAR BIOSYNTHETIC PROTEIN FLHB"/>
    <property type="match status" value="1"/>
</dbReference>
<dbReference type="Gene3D" id="3.40.1690.10">
    <property type="entry name" value="secretion proteins EscU"/>
    <property type="match status" value="1"/>
</dbReference>
<evidence type="ECO:0000313" key="5">
    <source>
        <dbReference type="Proteomes" id="UP001431963"/>
    </source>
</evidence>